<dbReference type="PRINTS" id="PR00300">
    <property type="entry name" value="CLPPROTEASEA"/>
</dbReference>
<evidence type="ECO:0000256" key="5">
    <source>
        <dbReference type="RuleBase" id="RU004432"/>
    </source>
</evidence>
<dbReference type="Gene3D" id="1.10.8.60">
    <property type="match status" value="2"/>
</dbReference>
<keyword evidence="4 5" id="KW-0143">Chaperone</keyword>
<feature type="domain" description="AAA+ ATPase" evidence="7">
    <location>
        <begin position="535"/>
        <end position="681"/>
    </location>
</feature>
<dbReference type="InterPro" id="IPR019489">
    <property type="entry name" value="Clp_ATPase_C"/>
</dbReference>
<comment type="similarity">
    <text evidence="5">Belongs to the ClpA/ClpB family.</text>
</comment>
<dbReference type="EMBL" id="BRYA01000419">
    <property type="protein sequence ID" value="GMI48717.1"/>
    <property type="molecule type" value="Genomic_DNA"/>
</dbReference>
<feature type="region of interest" description="Disordered" evidence="6">
    <location>
        <begin position="670"/>
        <end position="710"/>
    </location>
</feature>
<dbReference type="InterPro" id="IPR001270">
    <property type="entry name" value="ClpA/B"/>
</dbReference>
<dbReference type="SMART" id="SM01086">
    <property type="entry name" value="ClpB_D2-small"/>
    <property type="match status" value="1"/>
</dbReference>
<dbReference type="Proteomes" id="UP001165065">
    <property type="component" value="Unassembled WGS sequence"/>
</dbReference>
<evidence type="ECO:0000313" key="10">
    <source>
        <dbReference type="Proteomes" id="UP001165065"/>
    </source>
</evidence>
<dbReference type="Gene3D" id="3.40.50.300">
    <property type="entry name" value="P-loop containing nucleotide triphosphate hydrolases"/>
    <property type="match status" value="2"/>
</dbReference>
<protein>
    <submittedName>
        <fullName evidence="9">Uncharacterized protein</fullName>
    </submittedName>
</protein>
<dbReference type="InterPro" id="IPR003593">
    <property type="entry name" value="AAA+_ATPase"/>
</dbReference>
<evidence type="ECO:0000256" key="6">
    <source>
        <dbReference type="SAM" id="MobiDB-lite"/>
    </source>
</evidence>
<dbReference type="Pfam" id="PF17871">
    <property type="entry name" value="AAA_lid_9"/>
    <property type="match status" value="1"/>
</dbReference>
<dbReference type="Pfam" id="PF10431">
    <property type="entry name" value="ClpB_D2-small"/>
    <property type="match status" value="1"/>
</dbReference>
<dbReference type="CDD" id="cd00009">
    <property type="entry name" value="AAA"/>
    <property type="match status" value="1"/>
</dbReference>
<dbReference type="InterPro" id="IPR027417">
    <property type="entry name" value="P-loop_NTPase"/>
</dbReference>
<accession>A0A9W7LGL4</accession>
<dbReference type="InterPro" id="IPR041546">
    <property type="entry name" value="ClpA/ClpB_AAA_lid"/>
</dbReference>
<dbReference type="GO" id="GO:0005737">
    <property type="term" value="C:cytoplasm"/>
    <property type="evidence" value="ECO:0007669"/>
    <property type="project" value="TreeGrafter"/>
</dbReference>
<dbReference type="CDD" id="cd19499">
    <property type="entry name" value="RecA-like_ClpB_Hsp104-like"/>
    <property type="match status" value="1"/>
</dbReference>
<feature type="domain" description="Clp ATPase C-terminal" evidence="8">
    <location>
        <begin position="882"/>
        <end position="973"/>
    </location>
</feature>
<feature type="region of interest" description="Disordered" evidence="6">
    <location>
        <begin position="978"/>
        <end position="1013"/>
    </location>
</feature>
<keyword evidence="10" id="KW-1185">Reference proteome</keyword>
<feature type="compositionally biased region" description="Pro residues" evidence="6">
    <location>
        <begin position="683"/>
        <end position="701"/>
    </location>
</feature>
<dbReference type="FunFam" id="3.40.50.300:FF:000025">
    <property type="entry name" value="ATP-dependent Clp protease subunit"/>
    <property type="match status" value="1"/>
</dbReference>
<evidence type="ECO:0000259" key="7">
    <source>
        <dbReference type="SMART" id="SM00382"/>
    </source>
</evidence>
<dbReference type="GO" id="GO:0005524">
    <property type="term" value="F:ATP binding"/>
    <property type="evidence" value="ECO:0007669"/>
    <property type="project" value="UniProtKB-KW"/>
</dbReference>
<comment type="caution">
    <text evidence="9">The sequence shown here is derived from an EMBL/GenBank/DDBJ whole genome shotgun (WGS) entry which is preliminary data.</text>
</comment>
<proteinExistence type="inferred from homology"/>
<dbReference type="SMART" id="SM00382">
    <property type="entry name" value="AAA"/>
    <property type="match status" value="2"/>
</dbReference>
<evidence type="ECO:0000256" key="1">
    <source>
        <dbReference type="ARBA" id="ARBA00022737"/>
    </source>
</evidence>
<dbReference type="PANTHER" id="PTHR11638">
    <property type="entry name" value="ATP-DEPENDENT CLP PROTEASE"/>
    <property type="match status" value="1"/>
</dbReference>
<feature type="domain" description="AAA+ ATPase" evidence="7">
    <location>
        <begin position="246"/>
        <end position="393"/>
    </location>
</feature>
<keyword evidence="3 5" id="KW-0067">ATP-binding</keyword>
<evidence type="ECO:0000256" key="3">
    <source>
        <dbReference type="ARBA" id="ARBA00022840"/>
    </source>
</evidence>
<dbReference type="PROSITE" id="PS00871">
    <property type="entry name" value="CLPAB_2"/>
    <property type="match status" value="1"/>
</dbReference>
<dbReference type="OrthoDB" id="47330at2759"/>
<dbReference type="Pfam" id="PF07724">
    <property type="entry name" value="AAA_2"/>
    <property type="match status" value="1"/>
</dbReference>
<evidence type="ECO:0000256" key="4">
    <source>
        <dbReference type="ARBA" id="ARBA00023186"/>
    </source>
</evidence>
<dbReference type="GO" id="GO:0034605">
    <property type="term" value="P:cellular response to heat"/>
    <property type="evidence" value="ECO:0007669"/>
    <property type="project" value="TreeGrafter"/>
</dbReference>
<dbReference type="InterPro" id="IPR003959">
    <property type="entry name" value="ATPase_AAA_core"/>
</dbReference>
<dbReference type="GO" id="GO:0016887">
    <property type="term" value="F:ATP hydrolysis activity"/>
    <property type="evidence" value="ECO:0007669"/>
    <property type="project" value="InterPro"/>
</dbReference>
<keyword evidence="1" id="KW-0677">Repeat</keyword>
<dbReference type="AlphaFoldDB" id="A0A9W7LGL4"/>
<reference evidence="10" key="1">
    <citation type="journal article" date="2023" name="Commun. Biol.">
        <title>Genome analysis of Parmales, the sister group of diatoms, reveals the evolutionary specialization of diatoms from phago-mixotrophs to photoautotrophs.</title>
        <authorList>
            <person name="Ban H."/>
            <person name="Sato S."/>
            <person name="Yoshikawa S."/>
            <person name="Yamada K."/>
            <person name="Nakamura Y."/>
            <person name="Ichinomiya M."/>
            <person name="Sato N."/>
            <person name="Blanc-Mathieu R."/>
            <person name="Endo H."/>
            <person name="Kuwata A."/>
            <person name="Ogata H."/>
        </authorList>
    </citation>
    <scope>NUCLEOTIDE SEQUENCE [LARGE SCALE GENOMIC DNA]</scope>
</reference>
<feature type="compositionally biased region" description="Acidic residues" evidence="6">
    <location>
        <begin position="1002"/>
        <end position="1013"/>
    </location>
</feature>
<name>A0A9W7LGL4_9STRA</name>
<evidence type="ECO:0000259" key="8">
    <source>
        <dbReference type="SMART" id="SM01086"/>
    </source>
</evidence>
<feature type="compositionally biased region" description="Basic and acidic residues" evidence="6">
    <location>
        <begin position="978"/>
        <end position="987"/>
    </location>
</feature>
<dbReference type="Gene3D" id="1.10.260.100">
    <property type="match status" value="1"/>
</dbReference>
<sequence>MLFERFTSPSISILSTSQTSASSLSLPAVTPLCLLLGLSSCCDDDSLLVEDKALLELRKILRDQGLAPRGGLLKLAQKHVSPTSPTTKGWTKAFKLESSSRSLDLPFSPDSKSSLSRAAKVDLTSDPVQPEHLLLGLLYTAIESPPSPPDKSSGTLTEFVNSVDPSLSMEALAALVQSAVDTGIFKEAREPKELVTGGGREGSGKTPTLMELCTDLTEEAEAGNIDPVIGRKAEIKSALRTLTRRRKNNPLLLGSPGVGKTAIAEGIALIMNDPDLCPKSLFGARLLSLDLGSLVAGTKYRGEFEERLQSVLSEVTDPATPHTVLFIDELHTLVGAGGAEGGIDAANMLKPALARGQVQIIGATTTGEYRKYIEKDAALERRFQPVNIGEPSVEETTEVLEGIKGMYEEHHGVRYAEGTTVLAARLSDRYVTDRFLPDKAIDIMDEAGAKVAMEGGGGGGEDDEEPLVVEERHVYEVVSEATGVPVGDMGKEEAEQLMNLEATIARRLKGQERAVSSVCRALRRSRSGLRDASKPVASYMFAGPTGTGKTELCKALAAAYYGSEGAVVRVDMSEYMERHAVSRLTGPPPGYVGYEEGGTLTNAVRKNPHCLILLDELEKAHRDALNILLQVLDDGRLTDGKGRVVNFKNTIVVMTTNCGSMDILEFMEGKSDHHQKHDTSATPAPPPSLPPIPSPPSPPSSTSPSTVLADMSPSDLLSKFQSSPSTMAKLMAATSDPALMSALQSSMNSPASLRDASANDPKVKAFLDDVWDSLGMDQTGTDGGQGSAEVVEEQPPSGLEAIQKVMGDMFSGREDKPFKANIEPSKDAKATTLNVERNAPSPPVDDSSTYASLSRIVSSNLEAEFKPEFLNRLDDIIVFKPLGFTELRAIAEILLGAVAEQAKREKNVTLEFSEDLVEAIVKEGSGSARKFGARPMKRTITRFVEDGVSDALISGFLCDEKASLDISGGAVLVVRNSKGESREHEIVKSNGIGGSEQLRRDEEEEEDTTQTEQ</sequence>
<evidence type="ECO:0000256" key="2">
    <source>
        <dbReference type="ARBA" id="ARBA00022741"/>
    </source>
</evidence>
<organism evidence="9 10">
    <name type="scientific">Triparma columacea</name>
    <dbReference type="NCBI Taxonomy" id="722753"/>
    <lineage>
        <taxon>Eukaryota</taxon>
        <taxon>Sar</taxon>
        <taxon>Stramenopiles</taxon>
        <taxon>Ochrophyta</taxon>
        <taxon>Bolidophyceae</taxon>
        <taxon>Parmales</taxon>
        <taxon>Triparmaceae</taxon>
        <taxon>Triparma</taxon>
    </lineage>
</organism>
<evidence type="ECO:0000313" key="9">
    <source>
        <dbReference type="EMBL" id="GMI48717.1"/>
    </source>
</evidence>
<dbReference type="PANTHER" id="PTHR11638:SF18">
    <property type="entry name" value="HEAT SHOCK PROTEIN 104"/>
    <property type="match status" value="1"/>
</dbReference>
<dbReference type="SUPFAM" id="SSF52540">
    <property type="entry name" value="P-loop containing nucleoside triphosphate hydrolases"/>
    <property type="match status" value="3"/>
</dbReference>
<feature type="compositionally biased region" description="Basic and acidic residues" evidence="6">
    <location>
        <begin position="670"/>
        <end position="679"/>
    </location>
</feature>
<dbReference type="PROSITE" id="PS00870">
    <property type="entry name" value="CLPAB_1"/>
    <property type="match status" value="1"/>
</dbReference>
<dbReference type="InterPro" id="IPR050130">
    <property type="entry name" value="ClpA_ClpB"/>
</dbReference>
<dbReference type="InterPro" id="IPR018368">
    <property type="entry name" value="ClpA/B_CS1"/>
</dbReference>
<gene>
    <name evidence="9" type="ORF">TrCOL_g5680</name>
</gene>
<dbReference type="Gene3D" id="1.10.1780.10">
    <property type="entry name" value="Clp, N-terminal domain"/>
    <property type="match status" value="1"/>
</dbReference>
<dbReference type="Pfam" id="PF00004">
    <property type="entry name" value="AAA"/>
    <property type="match status" value="1"/>
</dbReference>
<keyword evidence="2 5" id="KW-0547">Nucleotide-binding</keyword>
<dbReference type="InterPro" id="IPR028299">
    <property type="entry name" value="ClpA/B_CS2"/>
</dbReference>
<dbReference type="InterPro" id="IPR036628">
    <property type="entry name" value="Clp_N_dom_sf"/>
</dbReference>